<dbReference type="AlphaFoldDB" id="A0A238FIX8"/>
<dbReference type="Pfam" id="PF13664">
    <property type="entry name" value="DUF4149"/>
    <property type="match status" value="1"/>
</dbReference>
<keyword evidence="2 5" id="KW-0812">Transmembrane</keyword>
<keyword evidence="8" id="KW-1185">Reference proteome</keyword>
<feature type="domain" description="TMEM205-like" evidence="6">
    <location>
        <begin position="105"/>
        <end position="183"/>
    </location>
</feature>
<name>A0A238FIX8_9BASI</name>
<evidence type="ECO:0000256" key="3">
    <source>
        <dbReference type="ARBA" id="ARBA00022989"/>
    </source>
</evidence>
<evidence type="ECO:0000256" key="2">
    <source>
        <dbReference type="ARBA" id="ARBA00022692"/>
    </source>
</evidence>
<evidence type="ECO:0000256" key="4">
    <source>
        <dbReference type="ARBA" id="ARBA00023136"/>
    </source>
</evidence>
<evidence type="ECO:0000256" key="5">
    <source>
        <dbReference type="SAM" id="Phobius"/>
    </source>
</evidence>
<feature type="transmembrane region" description="Helical" evidence="5">
    <location>
        <begin position="160"/>
        <end position="180"/>
    </location>
</feature>
<reference evidence="8" key="1">
    <citation type="submission" date="2016-09" db="EMBL/GenBank/DDBJ databases">
        <authorList>
            <person name="Jeantristanb JTB J.-T."/>
            <person name="Ricardo R."/>
        </authorList>
    </citation>
    <scope>NUCLEOTIDE SEQUENCE [LARGE SCALE GENOMIC DNA]</scope>
</reference>
<feature type="transmembrane region" description="Helical" evidence="5">
    <location>
        <begin position="121"/>
        <end position="140"/>
    </location>
</feature>
<dbReference type="Proteomes" id="UP000198372">
    <property type="component" value="Unassembled WGS sequence"/>
</dbReference>
<dbReference type="PANTHER" id="PTHR23241:SF102">
    <property type="entry name" value="LD23009P"/>
    <property type="match status" value="1"/>
</dbReference>
<protein>
    <submittedName>
        <fullName evidence="7">BQ2448_4286 protein</fullName>
    </submittedName>
</protein>
<proteinExistence type="predicted"/>
<dbReference type="GO" id="GO:0016020">
    <property type="term" value="C:membrane"/>
    <property type="evidence" value="ECO:0007669"/>
    <property type="project" value="UniProtKB-SubCell"/>
</dbReference>
<dbReference type="PANTHER" id="PTHR23241">
    <property type="entry name" value="LATE EMBRYOGENESIS ABUNDANT PLANTS LEA-RELATED"/>
    <property type="match status" value="1"/>
</dbReference>
<dbReference type="InterPro" id="IPR053009">
    <property type="entry name" value="Xanthocillin_Biosynth-Assoc"/>
</dbReference>
<organism evidence="7 8">
    <name type="scientific">Microbotryum intermedium</name>
    <dbReference type="NCBI Taxonomy" id="269621"/>
    <lineage>
        <taxon>Eukaryota</taxon>
        <taxon>Fungi</taxon>
        <taxon>Dikarya</taxon>
        <taxon>Basidiomycota</taxon>
        <taxon>Pucciniomycotina</taxon>
        <taxon>Microbotryomycetes</taxon>
        <taxon>Microbotryales</taxon>
        <taxon>Microbotryaceae</taxon>
        <taxon>Microbotryum</taxon>
    </lineage>
</organism>
<dbReference type="EMBL" id="FMSP01000009">
    <property type="protein sequence ID" value="SCV72749.1"/>
    <property type="molecule type" value="Genomic_DNA"/>
</dbReference>
<gene>
    <name evidence="7" type="ORF">BQ2448_4286</name>
</gene>
<feature type="transmembrane region" description="Helical" evidence="5">
    <location>
        <begin position="209"/>
        <end position="235"/>
    </location>
</feature>
<comment type="subcellular location">
    <subcellularLocation>
        <location evidence="1">Membrane</location>
    </subcellularLocation>
</comment>
<evidence type="ECO:0000256" key="1">
    <source>
        <dbReference type="ARBA" id="ARBA00004370"/>
    </source>
</evidence>
<evidence type="ECO:0000259" key="6">
    <source>
        <dbReference type="Pfam" id="PF13664"/>
    </source>
</evidence>
<sequence>MFDAVRRRPTPSDAVRRQTIGNALTRALTVDRFSNDSRNLCLCNLPFAVLVKGQYGLILGTILGSTIWHSFLAGPVSSPWLKIHPRSSIIILTLENILFPHLQLAYSHLPRQQFGNLQSKLFPPFFALQSAGSLVLLGLYKRAGHVLSRHDSTSWVLGGMSVAGLLNLLIVGPWTTAIMFRRHRVERLEGTTYSAPDPSPKMKSLNKRFAIAHSISSLLNLGFVFAVVGHAAWIAQNGLTML</sequence>
<keyword evidence="3 5" id="KW-1133">Transmembrane helix</keyword>
<accession>A0A238FIX8</accession>
<dbReference type="InterPro" id="IPR025423">
    <property type="entry name" value="TMEM205-like"/>
</dbReference>
<evidence type="ECO:0000313" key="8">
    <source>
        <dbReference type="Proteomes" id="UP000198372"/>
    </source>
</evidence>
<dbReference type="OrthoDB" id="1641132at2759"/>
<evidence type="ECO:0000313" key="7">
    <source>
        <dbReference type="EMBL" id="SCV72749.1"/>
    </source>
</evidence>
<keyword evidence="4 5" id="KW-0472">Membrane</keyword>